<evidence type="ECO:0000313" key="2">
    <source>
        <dbReference type="Proteomes" id="UP000071778"/>
    </source>
</evidence>
<protein>
    <submittedName>
        <fullName evidence="1">Uncharacterized protein</fullName>
    </submittedName>
</protein>
<keyword evidence="2" id="KW-1185">Reference proteome</keyword>
<reference evidence="1 2" key="1">
    <citation type="submission" date="2015-11" db="EMBL/GenBank/DDBJ databases">
        <title>Exploring the genomic traits of fungus-feeding bacterial genus Collimonas.</title>
        <authorList>
            <person name="Song C."/>
            <person name="Schmidt R."/>
            <person name="de Jager V."/>
            <person name="Krzyzanowska D."/>
            <person name="Jongedijk E."/>
            <person name="Cankar K."/>
            <person name="Beekwilder J."/>
            <person name="van Veen A."/>
            <person name="de Boer W."/>
            <person name="van Veen J.A."/>
            <person name="Garbeva P."/>
        </authorList>
    </citation>
    <scope>NUCLEOTIDE SEQUENCE [LARGE SCALE GENOMIC DNA]</scope>
    <source>
        <strain evidence="1 2">Ter282</strain>
    </source>
</reference>
<dbReference type="Proteomes" id="UP000071778">
    <property type="component" value="Chromosome"/>
</dbReference>
<accession>A0A127QJ86</accession>
<dbReference type="EMBL" id="CP013235">
    <property type="protein sequence ID" value="AMP10129.1"/>
    <property type="molecule type" value="Genomic_DNA"/>
</dbReference>
<evidence type="ECO:0000313" key="1">
    <source>
        <dbReference type="EMBL" id="AMP10129.1"/>
    </source>
</evidence>
<dbReference type="PATRIC" id="fig|279058.17.peg.2601"/>
<sequence>MCRQAAGLWAGESFGQTRLPIAPSWGCCTIGRMRLKNDVMVLHFD</sequence>
<gene>
    <name evidence="1" type="ORF">CAter282_2383</name>
</gene>
<dbReference type="AlphaFoldDB" id="A0A127QJ86"/>
<proteinExistence type="predicted"/>
<name>A0A127QJ86_9BURK</name>
<organism evidence="1 2">
    <name type="scientific">Collimonas arenae</name>
    <dbReference type="NCBI Taxonomy" id="279058"/>
    <lineage>
        <taxon>Bacteria</taxon>
        <taxon>Pseudomonadati</taxon>
        <taxon>Pseudomonadota</taxon>
        <taxon>Betaproteobacteria</taxon>
        <taxon>Burkholderiales</taxon>
        <taxon>Oxalobacteraceae</taxon>
        <taxon>Collimonas</taxon>
    </lineage>
</organism>